<feature type="domain" description="OmpA-like" evidence="2">
    <location>
        <begin position="764"/>
        <end position="889"/>
    </location>
</feature>
<dbReference type="STRING" id="698738.OLEAN_C23130"/>
<dbReference type="Proteomes" id="UP000032749">
    <property type="component" value="Chromosome"/>
</dbReference>
<dbReference type="GO" id="GO:0016020">
    <property type="term" value="C:membrane"/>
    <property type="evidence" value="ECO:0007669"/>
    <property type="project" value="UniProtKB-UniRule"/>
</dbReference>
<dbReference type="HOGENOM" id="CLU_000851_0_0_6"/>
<dbReference type="SUPFAM" id="SSF49401">
    <property type="entry name" value="Bacterial adhesins"/>
    <property type="match status" value="1"/>
</dbReference>
<dbReference type="PANTHER" id="PTHR30329">
    <property type="entry name" value="STATOR ELEMENT OF FLAGELLAR MOTOR COMPLEX"/>
    <property type="match status" value="1"/>
</dbReference>
<keyword evidence="4" id="KW-1185">Reference proteome</keyword>
<evidence type="ECO:0000256" key="1">
    <source>
        <dbReference type="PROSITE-ProRule" id="PRU00473"/>
    </source>
</evidence>
<dbReference type="Pfam" id="PF00691">
    <property type="entry name" value="OmpA"/>
    <property type="match status" value="1"/>
</dbReference>
<dbReference type="InterPro" id="IPR036737">
    <property type="entry name" value="OmpA-like_sf"/>
</dbReference>
<proteinExistence type="predicted"/>
<reference evidence="3 4" key="1">
    <citation type="journal article" date="2013" name="Nat. Commun.">
        <title>Genome sequence and functional genomic analysis of the oil-degrading bacterium Oleispira antarctica.</title>
        <authorList>
            <person name="Kube M."/>
            <person name="Chernikova T.N."/>
            <person name="Al-Ramahi Y."/>
            <person name="Beloqui A."/>
            <person name="Lopez-Cortez N."/>
            <person name="Guazzaroni M.E."/>
            <person name="Heipieper H.J."/>
            <person name="Klages S."/>
            <person name="Kotsyurbenko O.R."/>
            <person name="Langer I."/>
            <person name="Nechitaylo T.Y."/>
            <person name="Lunsdorf H."/>
            <person name="Fernandez M."/>
            <person name="Juarez S."/>
            <person name="Ciordia S."/>
            <person name="Singer A."/>
            <person name="Kagan O."/>
            <person name="Egorova O."/>
            <person name="Petit P.A."/>
            <person name="Stogios P."/>
            <person name="Kim Y."/>
            <person name="Tchigvintsev A."/>
            <person name="Flick R."/>
            <person name="Denaro R."/>
            <person name="Genovese M."/>
            <person name="Albar J.P."/>
            <person name="Reva O.N."/>
            <person name="Martinez-Gomariz M."/>
            <person name="Tran H."/>
            <person name="Ferrer M."/>
            <person name="Savchenko A."/>
            <person name="Yakunin A.F."/>
            <person name="Yakimov M.M."/>
            <person name="Golyshina O.V."/>
            <person name="Reinhardt R."/>
            <person name="Golyshin P.N."/>
        </authorList>
    </citation>
    <scope>NUCLEOTIDE SEQUENCE [LARGE SCALE GENOMIC DNA]</scope>
</reference>
<dbReference type="PANTHER" id="PTHR30329:SF21">
    <property type="entry name" value="LIPOPROTEIN YIAD-RELATED"/>
    <property type="match status" value="1"/>
</dbReference>
<dbReference type="CDD" id="cd07185">
    <property type="entry name" value="OmpA_C-like"/>
    <property type="match status" value="1"/>
</dbReference>
<dbReference type="Gene3D" id="3.30.1330.60">
    <property type="entry name" value="OmpA-like domain"/>
    <property type="match status" value="1"/>
</dbReference>
<dbReference type="PROSITE" id="PS51123">
    <property type="entry name" value="OMPA_2"/>
    <property type="match status" value="1"/>
</dbReference>
<name>R4YUA9_OLEAN</name>
<evidence type="ECO:0000313" key="4">
    <source>
        <dbReference type="Proteomes" id="UP000032749"/>
    </source>
</evidence>
<dbReference type="InterPro" id="IPR008966">
    <property type="entry name" value="Adhesion_dom_sf"/>
</dbReference>
<organism evidence="3 4">
    <name type="scientific">Oleispira antarctica RB-8</name>
    <dbReference type="NCBI Taxonomy" id="698738"/>
    <lineage>
        <taxon>Bacteria</taxon>
        <taxon>Pseudomonadati</taxon>
        <taxon>Pseudomonadota</taxon>
        <taxon>Gammaproteobacteria</taxon>
        <taxon>Oceanospirillales</taxon>
        <taxon>Oceanospirillaceae</taxon>
        <taxon>Oleispira</taxon>
    </lineage>
</organism>
<dbReference type="InterPro" id="IPR006665">
    <property type="entry name" value="OmpA-like"/>
</dbReference>
<dbReference type="SUPFAM" id="SSF103088">
    <property type="entry name" value="OmpA-like"/>
    <property type="match status" value="1"/>
</dbReference>
<dbReference type="InterPro" id="IPR050330">
    <property type="entry name" value="Bact_OuterMem_StrucFunc"/>
</dbReference>
<dbReference type="InterPro" id="IPR047589">
    <property type="entry name" value="DUF11_rpt"/>
</dbReference>
<dbReference type="NCBIfam" id="TIGR01451">
    <property type="entry name" value="B_ant_repeat"/>
    <property type="match status" value="1"/>
</dbReference>
<protein>
    <recommendedName>
        <fullName evidence="2">OmpA-like domain-containing protein</fullName>
    </recommendedName>
</protein>
<dbReference type="KEGG" id="oai:OLEAN_C23130"/>
<dbReference type="EMBL" id="FO203512">
    <property type="protein sequence ID" value="CCK76489.1"/>
    <property type="molecule type" value="Genomic_DNA"/>
</dbReference>
<keyword evidence="1" id="KW-0472">Membrane</keyword>
<accession>R4YUA9</accession>
<sequence>MRECALNTSKLSNIESEFTHKMFNAFAIKQLMNVFVLFCLFFALPAYSLEAGDIIDSNASVNYRYNGLLFSKSDNSPFTVEFSNDQGPTAPGTPSTIDVFGPVSNPSAPQDPYVSQSECSNGNSSIINAQLSYANGTALNLPAAIPAQQGDVFKAGNPLIIRITDLDENIDNKQIDTVTVIINSTNPADSKELILHETMINSGEFIGIIQTTANDTASINDCALSLTSESIVSVTYQDEQDTEDSASQSLRFDPYSKVFNAYTGELIDGVTIRLIDNNTGLLARVFGDDGISDFPAEIFSGGSVQDGSGKTYNFPTGGYRFPYVNNGNYRVEINNAFAFRFPSETSDQVIQSLPTAPYRLNDVSRGLIGSSQNLLLSADIPLDPLSDRILLDKSSIKTSASTGDFVPFDIKMTNIESDITNLQLVDTLPTGLRYVEGSLKVNNETYNDVSISDNGQNITINFPTVTSLEVINISYVSQVSANANGRLTNIAEIVHPILKSNIATASIDIIDDLMRDKAHVFGRVILDDCEGNLEAEGLAGIRVIMEDGRYVVSDKEGQWHFEGINAGTHVIQLDVATLPPYLELITCDDEFFHAGQSYSQFIDVQPGTLWRADFHVQPKKPENGDVLQTLLNELMPLTEEERSDKHASPVNKKIIYTANIGGYGVALNNVIEEIRLPDGTVMKAGSLTLDGAPYPYDYRDNNIFVHIGDKPKEWSHEIKFSAFVSSTAKKGTLSARAILHYEIGPLLKDSTPIAETRVNLFIPPANGNADPLKNPKFESLSNILTVQDKNNLSDVIFALEGLKNLEISVTGHTDNIRIAKRNHHIYANNQALSEARATAVAEYISQQIDLPAEKIRITGLGQTTPLMSNRTKDGRAKNRRVEVRVLNATPDIALISLDADVQLAKTQTLIPGLDLYQATASGNPEDKIIIKQQPVIDNAWFANKRIEKNWVWPPKGYSPDISATNILVQHPKNNRIRLTLNGVPVHSIYFEGIKRAKNKAVSVSEWRGINIEEGENQFVAEILDRDENVIDYLAHSVYFSGAPAKVEIVPEMTTLVADGIQVPIIAVRFKDKNGYPVRKNTQGEIQISEPFQLFQRNEYDIDPLNDTNKLNYHVEGDGIAFIRLQPTTQTGELTLSFNHGNGVTDEIRSWLKPAPRDWILVGLGDLSIGANNASKDASHNSNGVIDENIFHQGRLAFYTKGQIPGDYLVTAAYDSTKEETTPFATLVQPGEYYTLYADASQQGQDASSGDKLYVKIEKERFYALYGDINTGLDKTELSRYVRNLTGAQVVYQNDLLELSGFASETDSSFVRDEIQANGTSGLYKLNNKSIVLNSESIRIETRDRLNNQTILETKTLTRNLDYSLNYSDGSLYFKSPIASTDSAFNPIYIVADYETENVNGGHLIGGRAGIKLLDDTLKAGITVIDENKDRQSNQLNALDATLKLGNLTLSAEVAQTRPTSQTGIDTEKKNASAKKVEATLRTSVAEITAYTQRIDEDFGLNQQNQADLDQQSTGIDATLYISDQNQLELEGLYQTQISTGFDKQLASAKLTHNVTDSSSINAGLYTNMQESADGINFVDELSIGASAPVFNQDFRLNVTATTDISKRSEENDRIKLGAEYRWTDSLTTFADYERSFNANNLERTAMGFRTQPWQGGQAEQSLVQERQNDGYRLYSESGLSHDWKVDEHWLVSFGFNQSKNLEQAQPAEQSASEDFHAISTGWGYRSEQWQWTNRLERRIAISSNVHSAHTSLYHPLNSYMAIGGSMDFYKQATHPGFEQNMNAILDFAIRPYKQPFAILLQTRLLQDSISTSNASPTDRSRRLINNAHLNWKFNRSNQLATQYGYKRILDQYSNEDYASSVHYIAGEWRHQLSETWDVGVHGRELINVGEQQQNSYGFSVGVRPVKNLWTSIGFNFEGFVDNDFSAANYTAQGIYLKLRFKADQDTLASLRQAFDW</sequence>
<gene>
    <name evidence="3" type="ORF">OLEAN_C23130</name>
</gene>
<dbReference type="Gene3D" id="2.60.40.740">
    <property type="match status" value="1"/>
</dbReference>
<evidence type="ECO:0000313" key="3">
    <source>
        <dbReference type="EMBL" id="CCK76489.1"/>
    </source>
</evidence>
<evidence type="ECO:0000259" key="2">
    <source>
        <dbReference type="PROSITE" id="PS51123"/>
    </source>
</evidence>